<feature type="domain" description="TonB-dependent receptor plug" evidence="14">
    <location>
        <begin position="284"/>
        <end position="357"/>
    </location>
</feature>
<keyword evidence="4 10" id="KW-0812">Transmembrane</keyword>
<feature type="chain" id="PRO_5011496379" evidence="12">
    <location>
        <begin position="20"/>
        <end position="925"/>
    </location>
</feature>
<protein>
    <submittedName>
        <fullName evidence="15">TonB-dependent Receptor Plug Domain</fullName>
    </submittedName>
</protein>
<evidence type="ECO:0000313" key="15">
    <source>
        <dbReference type="EMBL" id="SDZ94271.1"/>
    </source>
</evidence>
<dbReference type="InterPro" id="IPR036942">
    <property type="entry name" value="Beta-barrel_TonB_sf"/>
</dbReference>
<accession>A0A1H3X5R5</accession>
<dbReference type="PANTHER" id="PTHR30069">
    <property type="entry name" value="TONB-DEPENDENT OUTER MEMBRANE RECEPTOR"/>
    <property type="match status" value="1"/>
</dbReference>
<dbReference type="Pfam" id="PF07715">
    <property type="entry name" value="Plug"/>
    <property type="match status" value="1"/>
</dbReference>
<keyword evidence="5 12" id="KW-0732">Signal</keyword>
<evidence type="ECO:0000259" key="14">
    <source>
        <dbReference type="Pfam" id="PF07715"/>
    </source>
</evidence>
<evidence type="ECO:0000256" key="7">
    <source>
        <dbReference type="ARBA" id="ARBA00023136"/>
    </source>
</evidence>
<proteinExistence type="inferred from homology"/>
<evidence type="ECO:0000256" key="6">
    <source>
        <dbReference type="ARBA" id="ARBA00023077"/>
    </source>
</evidence>
<dbReference type="GO" id="GO:0015344">
    <property type="term" value="F:siderophore uptake transmembrane transporter activity"/>
    <property type="evidence" value="ECO:0007669"/>
    <property type="project" value="TreeGrafter"/>
</dbReference>
<keyword evidence="9 10" id="KW-0998">Cell outer membrane</keyword>
<evidence type="ECO:0000256" key="10">
    <source>
        <dbReference type="PROSITE-ProRule" id="PRU01360"/>
    </source>
</evidence>
<dbReference type="InterPro" id="IPR008969">
    <property type="entry name" value="CarboxyPept-like_regulatory"/>
</dbReference>
<evidence type="ECO:0000256" key="11">
    <source>
        <dbReference type="RuleBase" id="RU003357"/>
    </source>
</evidence>
<evidence type="ECO:0000256" key="3">
    <source>
        <dbReference type="ARBA" id="ARBA00022452"/>
    </source>
</evidence>
<comment type="subcellular location">
    <subcellularLocation>
        <location evidence="1 10">Cell outer membrane</location>
        <topology evidence="1 10">Multi-pass membrane protein</topology>
    </subcellularLocation>
</comment>
<keyword evidence="8 15" id="KW-0675">Receptor</keyword>
<keyword evidence="3 10" id="KW-1134">Transmembrane beta strand</keyword>
<keyword evidence="2 10" id="KW-0813">Transport</keyword>
<dbReference type="Proteomes" id="UP000198951">
    <property type="component" value="Unassembled WGS sequence"/>
</dbReference>
<dbReference type="PANTHER" id="PTHR30069:SF29">
    <property type="entry name" value="HEMOGLOBIN AND HEMOGLOBIN-HAPTOGLOBIN-BINDING PROTEIN 1-RELATED"/>
    <property type="match status" value="1"/>
</dbReference>
<dbReference type="SUPFAM" id="SSF49464">
    <property type="entry name" value="Carboxypeptidase regulatory domain-like"/>
    <property type="match status" value="1"/>
</dbReference>
<evidence type="ECO:0000256" key="9">
    <source>
        <dbReference type="ARBA" id="ARBA00023237"/>
    </source>
</evidence>
<gene>
    <name evidence="15" type="ORF">SAMN05443667_101376</name>
</gene>
<evidence type="ECO:0000256" key="12">
    <source>
        <dbReference type="SAM" id="SignalP"/>
    </source>
</evidence>
<dbReference type="RefSeq" id="WP_091084822.1">
    <property type="nucleotide sequence ID" value="NZ_FNRD01000001.1"/>
</dbReference>
<dbReference type="AlphaFoldDB" id="A0A1H3X5R5"/>
<evidence type="ECO:0000256" key="8">
    <source>
        <dbReference type="ARBA" id="ARBA00023170"/>
    </source>
</evidence>
<keyword evidence="6 11" id="KW-0798">TonB box</keyword>
<keyword evidence="7 10" id="KW-0472">Membrane</keyword>
<organism evidence="15 16">
    <name type="scientific">Flavobacterium gillisiae</name>
    <dbReference type="NCBI Taxonomy" id="150146"/>
    <lineage>
        <taxon>Bacteria</taxon>
        <taxon>Pseudomonadati</taxon>
        <taxon>Bacteroidota</taxon>
        <taxon>Flavobacteriia</taxon>
        <taxon>Flavobacteriales</taxon>
        <taxon>Flavobacteriaceae</taxon>
        <taxon>Flavobacterium</taxon>
    </lineage>
</organism>
<dbReference type="Gene3D" id="2.40.170.20">
    <property type="entry name" value="TonB-dependent receptor, beta-barrel domain"/>
    <property type="match status" value="1"/>
</dbReference>
<evidence type="ECO:0000256" key="5">
    <source>
        <dbReference type="ARBA" id="ARBA00022729"/>
    </source>
</evidence>
<reference evidence="16" key="1">
    <citation type="submission" date="2016-10" db="EMBL/GenBank/DDBJ databases">
        <authorList>
            <person name="Varghese N."/>
            <person name="Submissions S."/>
        </authorList>
    </citation>
    <scope>NUCLEOTIDE SEQUENCE [LARGE SCALE GENOMIC DNA]</scope>
    <source>
        <strain evidence="16">DSM 22376</strain>
    </source>
</reference>
<dbReference type="Pfam" id="PF13715">
    <property type="entry name" value="CarbopepD_reg_2"/>
    <property type="match status" value="1"/>
</dbReference>
<evidence type="ECO:0000259" key="13">
    <source>
        <dbReference type="Pfam" id="PF00593"/>
    </source>
</evidence>
<evidence type="ECO:0000256" key="2">
    <source>
        <dbReference type="ARBA" id="ARBA00022448"/>
    </source>
</evidence>
<feature type="signal peptide" evidence="12">
    <location>
        <begin position="1"/>
        <end position="19"/>
    </location>
</feature>
<dbReference type="STRING" id="150146.SAMN05443667_101376"/>
<dbReference type="InterPro" id="IPR039426">
    <property type="entry name" value="TonB-dep_rcpt-like"/>
</dbReference>
<dbReference type="PROSITE" id="PS52016">
    <property type="entry name" value="TONB_DEPENDENT_REC_3"/>
    <property type="match status" value="1"/>
</dbReference>
<dbReference type="SUPFAM" id="SSF56935">
    <property type="entry name" value="Porins"/>
    <property type="match status" value="1"/>
</dbReference>
<feature type="domain" description="TonB-dependent receptor-like beta-barrel" evidence="13">
    <location>
        <begin position="450"/>
        <end position="884"/>
    </location>
</feature>
<comment type="similarity">
    <text evidence="10 11">Belongs to the TonB-dependent receptor family.</text>
</comment>
<dbReference type="GO" id="GO:0044718">
    <property type="term" value="P:siderophore transmembrane transport"/>
    <property type="evidence" value="ECO:0007669"/>
    <property type="project" value="TreeGrafter"/>
</dbReference>
<dbReference type="EMBL" id="FNRD01000001">
    <property type="protein sequence ID" value="SDZ94271.1"/>
    <property type="molecule type" value="Genomic_DNA"/>
</dbReference>
<dbReference type="InterPro" id="IPR012910">
    <property type="entry name" value="Plug_dom"/>
</dbReference>
<dbReference type="Pfam" id="PF00593">
    <property type="entry name" value="TonB_dep_Rec_b-barrel"/>
    <property type="match status" value="1"/>
</dbReference>
<dbReference type="Gene3D" id="2.170.130.10">
    <property type="entry name" value="TonB-dependent receptor, plug domain"/>
    <property type="match status" value="1"/>
</dbReference>
<evidence type="ECO:0000256" key="4">
    <source>
        <dbReference type="ARBA" id="ARBA00022692"/>
    </source>
</evidence>
<dbReference type="GO" id="GO:0009279">
    <property type="term" value="C:cell outer membrane"/>
    <property type="evidence" value="ECO:0007669"/>
    <property type="project" value="UniProtKB-SubCell"/>
</dbReference>
<name>A0A1H3X5R5_9FLAO</name>
<sequence>MKKLIVTLCFIIVNQLVFAQQTNNTISIEFKDISRMEAIQLIESKTPYKFYFDLDWIQADKSLISGAYRNVTIESLLNSVFSKTTLNFIVLQNKIILTNNSLIYDKLAANYFATPTNTSVKNPNITTENPVFYRQYDSVNNYKKNSTITFIGKETKKDTTHFYLLSGYIKNAITQKPEPDIAVRVKSKNISTVTDKEGYYILKVPGGINTIETTSIIHQKIIKTVMVYKDGKLDIEVADKANQLDEIIVHNKEKRAVETVISGLVSIDIKNIKNIPLILGELDILKVATTFPGIKTTGEGSAGFNVRGGKEDQNLILLDNAVLYNPQHFFGFFSAINPYTASKANIYKGSIPTEFGGRLSSVFEVITKNGDSEKVSGEGGIGIITSNISVSFPVIKNKASLLVGARSTYSDWVLKSLNDESLKKSEAGFYDGIIKYNHTIDKKNAVELTLNYSHDRFRLTSDSLYKYSNRLAALKWDHTFNKKNKAALIFTNSEYKFNIDYDTEGTNAFDFGYKIDEKQVLLKFNTLLNDKHKLNYGLSSKLYNIDPGFLSPKKTESLLLPINIQSEKGLESALYVSDEFKVSNKLLINYGLRYSFYASLGESTQRVYAPNVPLNDATVIGENHFAKNEVIKTFNGIEPRFAARYSFTDSFSIKASYDKTYQFIHLLSNNVTQSPTDSWKLSDSNVDPQSAQQYSLGLYKNLNDDILELSLEGYYKRSKNILDYKVGAQLVLNKNIETELLQGQGKAYGIELLLKKQMGRLNGWLGYSYSRTYIKMDSEFNEEKVNNGNYFPANFDKPHDVTAVLNYKLTKRYSISSNFVYQTGRPITYPIGAYVYNNAEYTLYSDRNKYRIEDYYRLDIGVNIEGNHKIKKLAHSFWNISIYNVLGRSNPYSVYFVTENDGQIKAYKTSIFSIPIPSITYNFKF</sequence>
<dbReference type="InterPro" id="IPR037066">
    <property type="entry name" value="Plug_dom_sf"/>
</dbReference>
<evidence type="ECO:0000256" key="1">
    <source>
        <dbReference type="ARBA" id="ARBA00004571"/>
    </source>
</evidence>
<keyword evidence="16" id="KW-1185">Reference proteome</keyword>
<dbReference type="InterPro" id="IPR000531">
    <property type="entry name" value="Beta-barrel_TonB"/>
</dbReference>
<dbReference type="OrthoDB" id="9803050at2"/>
<evidence type="ECO:0000313" key="16">
    <source>
        <dbReference type="Proteomes" id="UP000198951"/>
    </source>
</evidence>